<dbReference type="InterPro" id="IPR044788">
    <property type="entry name" value="X8_dom_prot"/>
</dbReference>
<comment type="subcellular location">
    <subcellularLocation>
        <location evidence="1">Cell membrane</location>
        <topology evidence="1">Lipid-anchor</topology>
        <topology evidence="1">GPI-anchor</topology>
    </subcellularLocation>
</comment>
<dbReference type="Proteomes" id="UP001141806">
    <property type="component" value="Unassembled WGS sequence"/>
</dbReference>
<feature type="domain" description="X8" evidence="13">
    <location>
        <begin position="344"/>
        <end position="429"/>
    </location>
</feature>
<dbReference type="Pfam" id="PF07983">
    <property type="entry name" value="X8"/>
    <property type="match status" value="1"/>
</dbReference>
<keyword evidence="5 12" id="KW-0732">Signal</keyword>
<dbReference type="Pfam" id="PF00332">
    <property type="entry name" value="Glyco_hydro_17"/>
    <property type="match status" value="1"/>
</dbReference>
<dbReference type="InterPro" id="IPR000490">
    <property type="entry name" value="Glyco_hydro_17"/>
</dbReference>
<dbReference type="Gene3D" id="1.20.58.1040">
    <property type="match status" value="1"/>
</dbReference>
<evidence type="ECO:0000256" key="12">
    <source>
        <dbReference type="SAM" id="SignalP"/>
    </source>
</evidence>
<feature type="signal peptide" evidence="12">
    <location>
        <begin position="1"/>
        <end position="22"/>
    </location>
</feature>
<protein>
    <recommendedName>
        <fullName evidence="13">X8 domain-containing protein</fullName>
    </recommendedName>
</protein>
<dbReference type="GO" id="GO:0009506">
    <property type="term" value="C:plasmodesma"/>
    <property type="evidence" value="ECO:0007669"/>
    <property type="project" value="UniProtKB-ARBA"/>
</dbReference>
<dbReference type="InterPro" id="IPR012946">
    <property type="entry name" value="X8"/>
</dbReference>
<dbReference type="OrthoDB" id="421038at2759"/>
<evidence type="ECO:0000256" key="3">
    <source>
        <dbReference type="ARBA" id="ARBA00022475"/>
    </source>
</evidence>
<proteinExistence type="inferred from homology"/>
<evidence type="ECO:0000256" key="6">
    <source>
        <dbReference type="ARBA" id="ARBA00022801"/>
    </source>
</evidence>
<dbReference type="GO" id="GO:0098552">
    <property type="term" value="C:side of membrane"/>
    <property type="evidence" value="ECO:0007669"/>
    <property type="project" value="UniProtKB-KW"/>
</dbReference>
<evidence type="ECO:0000256" key="7">
    <source>
        <dbReference type="ARBA" id="ARBA00023136"/>
    </source>
</evidence>
<keyword evidence="9" id="KW-0325">Glycoprotein</keyword>
<evidence type="ECO:0000256" key="4">
    <source>
        <dbReference type="ARBA" id="ARBA00022622"/>
    </source>
</evidence>
<evidence type="ECO:0000256" key="8">
    <source>
        <dbReference type="ARBA" id="ARBA00023157"/>
    </source>
</evidence>
<dbReference type="GO" id="GO:0004553">
    <property type="term" value="F:hydrolase activity, hydrolyzing O-glycosyl compounds"/>
    <property type="evidence" value="ECO:0007669"/>
    <property type="project" value="InterPro"/>
</dbReference>
<sequence>MSKMVLFVVLLSLRFLMGICDAGQESIETLNIVDPTPTLLGSLSHTDIPVAVSVRESDLYEVSSSVLMAEGWLRNQVLTYFPSTKITTIVVGNAVLCSKDHEEKWGLILPSLKNIHHSLVRWGLEKEIKVSASFSGDCLNPHSNSFRDDLAAKVISPLLGFLRNSNSIYCVSLPLDFSSLSSEAINLVSAHSESIKKLALLGPFQITEINVILCTQENQKPKSRKLSFMSSNVVDPARPTPLPSIRSSIGLSNPANVAKSPLPPLTGIAPPPSFPHTLAPPPSFPHTLPPPPSMSFSFSPEGSPVVVPSNPPDAITLPPCSAMDMGAPAPTPTPTQGTGEEKGLWCVAKPSVPADTLQEAMDYACGEGGGDCKEIEPHGRCYSPDTVIAHASYAFNSYWQKNKGNGGTCSFGGTAMIINADPSFLHCRFILS</sequence>
<dbReference type="SUPFAM" id="SSF51445">
    <property type="entry name" value="(Trans)glycosidases"/>
    <property type="match status" value="1"/>
</dbReference>
<dbReference type="FunFam" id="1.20.58.1040:FF:000001">
    <property type="entry name" value="Glucan endo-1,3-beta-glucosidase 4"/>
    <property type="match status" value="1"/>
</dbReference>
<comment type="caution">
    <text evidence="14">The sequence shown here is derived from an EMBL/GenBank/DDBJ whole genome shotgun (WGS) entry which is preliminary data.</text>
</comment>
<keyword evidence="3" id="KW-1003">Cell membrane</keyword>
<evidence type="ECO:0000256" key="1">
    <source>
        <dbReference type="ARBA" id="ARBA00004609"/>
    </source>
</evidence>
<evidence type="ECO:0000259" key="13">
    <source>
        <dbReference type="SMART" id="SM00768"/>
    </source>
</evidence>
<dbReference type="EMBL" id="JAMYWD010000007">
    <property type="protein sequence ID" value="KAJ4967019.1"/>
    <property type="molecule type" value="Genomic_DNA"/>
</dbReference>
<keyword evidence="8" id="KW-1015">Disulfide bond</keyword>
<dbReference type="GO" id="GO:0005886">
    <property type="term" value="C:plasma membrane"/>
    <property type="evidence" value="ECO:0007669"/>
    <property type="project" value="UniProtKB-SubCell"/>
</dbReference>
<dbReference type="PANTHER" id="PTHR31044">
    <property type="entry name" value="BETA-1,3 GLUCANASE"/>
    <property type="match status" value="1"/>
</dbReference>
<dbReference type="GO" id="GO:0005975">
    <property type="term" value="P:carbohydrate metabolic process"/>
    <property type="evidence" value="ECO:0007669"/>
    <property type="project" value="InterPro"/>
</dbReference>
<keyword evidence="15" id="KW-1185">Reference proteome</keyword>
<feature type="chain" id="PRO_5040185418" description="X8 domain-containing protein" evidence="12">
    <location>
        <begin position="23"/>
        <end position="432"/>
    </location>
</feature>
<evidence type="ECO:0000256" key="2">
    <source>
        <dbReference type="ARBA" id="ARBA00008773"/>
    </source>
</evidence>
<dbReference type="SMART" id="SM00768">
    <property type="entry name" value="X8"/>
    <property type="match status" value="1"/>
</dbReference>
<evidence type="ECO:0000256" key="5">
    <source>
        <dbReference type="ARBA" id="ARBA00022729"/>
    </source>
</evidence>
<name>A0A9Q0QPK0_9MAGN</name>
<evidence type="ECO:0000313" key="14">
    <source>
        <dbReference type="EMBL" id="KAJ4967019.1"/>
    </source>
</evidence>
<evidence type="ECO:0000313" key="15">
    <source>
        <dbReference type="Proteomes" id="UP001141806"/>
    </source>
</evidence>
<keyword evidence="6" id="KW-0378">Hydrolase</keyword>
<dbReference type="PANTHER" id="PTHR31044:SF140">
    <property type="entry name" value="EXPRESSED PROTEIN"/>
    <property type="match status" value="1"/>
</dbReference>
<accession>A0A9Q0QPK0</accession>
<comment type="similarity">
    <text evidence="2 11">Belongs to the glycosyl hydrolase 17 family.</text>
</comment>
<evidence type="ECO:0000256" key="9">
    <source>
        <dbReference type="ARBA" id="ARBA00023180"/>
    </source>
</evidence>
<keyword evidence="4" id="KW-0449">Lipoprotein</keyword>
<dbReference type="AlphaFoldDB" id="A0A9Q0QPK0"/>
<organism evidence="14 15">
    <name type="scientific">Protea cynaroides</name>
    <dbReference type="NCBI Taxonomy" id="273540"/>
    <lineage>
        <taxon>Eukaryota</taxon>
        <taxon>Viridiplantae</taxon>
        <taxon>Streptophyta</taxon>
        <taxon>Embryophyta</taxon>
        <taxon>Tracheophyta</taxon>
        <taxon>Spermatophyta</taxon>
        <taxon>Magnoliopsida</taxon>
        <taxon>Proteales</taxon>
        <taxon>Proteaceae</taxon>
        <taxon>Protea</taxon>
    </lineage>
</organism>
<keyword evidence="4" id="KW-0336">GPI-anchor</keyword>
<evidence type="ECO:0000256" key="10">
    <source>
        <dbReference type="ARBA" id="ARBA00023295"/>
    </source>
</evidence>
<keyword evidence="10" id="KW-0326">Glycosidase</keyword>
<reference evidence="14" key="1">
    <citation type="journal article" date="2023" name="Plant J.">
        <title>The genome of the king protea, Protea cynaroides.</title>
        <authorList>
            <person name="Chang J."/>
            <person name="Duong T.A."/>
            <person name="Schoeman C."/>
            <person name="Ma X."/>
            <person name="Roodt D."/>
            <person name="Barker N."/>
            <person name="Li Z."/>
            <person name="Van de Peer Y."/>
            <person name="Mizrachi E."/>
        </authorList>
    </citation>
    <scope>NUCLEOTIDE SEQUENCE</scope>
    <source>
        <tissue evidence="14">Young leaves</tissue>
    </source>
</reference>
<dbReference type="InterPro" id="IPR017853">
    <property type="entry name" value="GH"/>
</dbReference>
<keyword evidence="7" id="KW-0472">Membrane</keyword>
<dbReference type="Gene3D" id="3.20.20.80">
    <property type="entry name" value="Glycosidases"/>
    <property type="match status" value="1"/>
</dbReference>
<evidence type="ECO:0000256" key="11">
    <source>
        <dbReference type="RuleBase" id="RU004335"/>
    </source>
</evidence>
<gene>
    <name evidence="14" type="ORF">NE237_018868</name>
</gene>